<dbReference type="GO" id="GO:0009307">
    <property type="term" value="P:DNA restriction-modification system"/>
    <property type="evidence" value="ECO:0007669"/>
    <property type="project" value="UniProtKB-KW"/>
</dbReference>
<evidence type="ECO:0000256" key="2">
    <source>
        <dbReference type="ARBA" id="ARBA00022747"/>
    </source>
</evidence>
<dbReference type="GO" id="GO:0003677">
    <property type="term" value="F:DNA binding"/>
    <property type="evidence" value="ECO:0007669"/>
    <property type="project" value="UniProtKB-KW"/>
</dbReference>
<evidence type="ECO:0000259" key="4">
    <source>
        <dbReference type="Pfam" id="PF01420"/>
    </source>
</evidence>
<evidence type="ECO:0000313" key="5">
    <source>
        <dbReference type="EMBL" id="MDX7151090.1"/>
    </source>
</evidence>
<dbReference type="PANTHER" id="PTHR30408:SF12">
    <property type="entry name" value="TYPE I RESTRICTION ENZYME MJAVIII SPECIFICITY SUBUNIT"/>
    <property type="match status" value="1"/>
</dbReference>
<feature type="domain" description="Type I restriction modification DNA specificity" evidence="4">
    <location>
        <begin position="86"/>
        <end position="161"/>
    </location>
</feature>
<keyword evidence="2" id="KW-0680">Restriction system</keyword>
<name>A0AAW9EZH8_9ENTR</name>
<keyword evidence="5" id="KW-0540">Nuclease</keyword>
<dbReference type="InterPro" id="IPR000055">
    <property type="entry name" value="Restrct_endonuc_typeI_TRD"/>
</dbReference>
<comment type="caution">
    <text evidence="5">The sequence shown here is derived from an EMBL/GenBank/DDBJ whole genome shotgun (WGS) entry which is preliminary data.</text>
</comment>
<dbReference type="EMBL" id="JAXABJ010000043">
    <property type="protein sequence ID" value="MDX7151090.1"/>
    <property type="molecule type" value="Genomic_DNA"/>
</dbReference>
<keyword evidence="3" id="KW-0238">DNA-binding</keyword>
<dbReference type="AlphaFoldDB" id="A0AAW9EZH8"/>
<dbReference type="RefSeq" id="WP_032250633.1">
    <property type="nucleotide sequence ID" value="NZ_CP099367.1"/>
</dbReference>
<accession>A0AAW9EZH8</accession>
<sequence length="390" mass="44865">MSWPMVKLGDVAPAIPIKNVNLDEDELVWQLNLDQVESNTGKIIDKVKQPLSSAGPSTHFFNNEHVLYSKLRPYLNKVVVPDELGIATTELVPMKPDQKRLNKKYLSYYLRSKPFVEWVSTQVSGAKMPRVVMSIFWQHEMPLPPLYEQERIVAILDKSDGVCKKREQANKLADNFLKTTFQKKFNDETFLLNGWELKDLKDIAFIQTGPFGTQLHKEDYVENGIPLINPTNIKNGIIIPNFKLCVDRHKYDKLKEYHLKKGDIIMGRRGEMGRCALINDKEDGWFCGTGSLFIRLKTPNEILSFYLNEYLSSDSIKNFLQKESRGVTMANLNKDIVGKIKINIPPENVLTSFMKIKLKVDSIKKKINHNDLEELLSSLSKKHFQIQNLL</sequence>
<proteinExistence type="inferred from homology"/>
<evidence type="ECO:0000256" key="3">
    <source>
        <dbReference type="ARBA" id="ARBA00023125"/>
    </source>
</evidence>
<reference evidence="5" key="1">
    <citation type="submission" date="2023-11" db="EMBL/GenBank/DDBJ databases">
        <title>Detection of rare carbapenemases in Enterobacterales - comparison of two colorimetric and two CIM-based carbapenemase assays.</title>
        <authorList>
            <person name="Schaffarczyk L."/>
            <person name="Noster J."/>
            <person name="Stelzer Y."/>
            <person name="Sattler J."/>
            <person name="Gatermann S."/>
            <person name="Hamprecht A."/>
        </authorList>
    </citation>
    <scope>NUCLEOTIDE SEQUENCE</scope>
    <source>
        <strain evidence="5">CIM-Carb-133</strain>
    </source>
</reference>
<gene>
    <name evidence="5" type="ORF">SJ265_25345</name>
</gene>
<dbReference type="GO" id="GO:0004519">
    <property type="term" value="F:endonuclease activity"/>
    <property type="evidence" value="ECO:0007669"/>
    <property type="project" value="UniProtKB-KW"/>
</dbReference>
<keyword evidence="5" id="KW-0378">Hydrolase</keyword>
<protein>
    <submittedName>
        <fullName evidence="5">Restriction endonuclease subunit S</fullName>
        <ecNumber evidence="5">3.1.21.-</ecNumber>
    </submittedName>
</protein>
<dbReference type="InterPro" id="IPR044946">
    <property type="entry name" value="Restrct_endonuc_typeI_TRD_sf"/>
</dbReference>
<dbReference type="Gene3D" id="3.90.220.20">
    <property type="entry name" value="DNA methylase specificity domains"/>
    <property type="match status" value="2"/>
</dbReference>
<evidence type="ECO:0000256" key="1">
    <source>
        <dbReference type="ARBA" id="ARBA00010923"/>
    </source>
</evidence>
<dbReference type="Proteomes" id="UP001271725">
    <property type="component" value="Unassembled WGS sequence"/>
</dbReference>
<dbReference type="Pfam" id="PF01420">
    <property type="entry name" value="Methylase_S"/>
    <property type="match status" value="2"/>
</dbReference>
<dbReference type="InterPro" id="IPR052021">
    <property type="entry name" value="Type-I_RS_S_subunit"/>
</dbReference>
<dbReference type="SUPFAM" id="SSF116734">
    <property type="entry name" value="DNA methylase specificity domain"/>
    <property type="match status" value="2"/>
</dbReference>
<dbReference type="EC" id="3.1.21.-" evidence="5"/>
<organism evidence="5 6">
    <name type="scientific">Citrobacter portucalensis</name>
    <dbReference type="NCBI Taxonomy" id="1639133"/>
    <lineage>
        <taxon>Bacteria</taxon>
        <taxon>Pseudomonadati</taxon>
        <taxon>Pseudomonadota</taxon>
        <taxon>Gammaproteobacteria</taxon>
        <taxon>Enterobacterales</taxon>
        <taxon>Enterobacteriaceae</taxon>
        <taxon>Citrobacter</taxon>
        <taxon>Citrobacter freundii complex</taxon>
    </lineage>
</organism>
<dbReference type="PANTHER" id="PTHR30408">
    <property type="entry name" value="TYPE-1 RESTRICTION ENZYME ECOKI SPECIFICITY PROTEIN"/>
    <property type="match status" value="1"/>
</dbReference>
<feature type="domain" description="Type I restriction modification DNA specificity" evidence="4">
    <location>
        <begin position="194"/>
        <end position="348"/>
    </location>
</feature>
<keyword evidence="5" id="KW-0255">Endonuclease</keyword>
<comment type="similarity">
    <text evidence="1">Belongs to the type-I restriction system S methylase family.</text>
</comment>
<evidence type="ECO:0000313" key="6">
    <source>
        <dbReference type="Proteomes" id="UP001271725"/>
    </source>
</evidence>
<dbReference type="GO" id="GO:0016787">
    <property type="term" value="F:hydrolase activity"/>
    <property type="evidence" value="ECO:0007669"/>
    <property type="project" value="UniProtKB-KW"/>
</dbReference>